<comment type="caution">
    <text evidence="1">The sequence shown here is derived from an EMBL/GenBank/DDBJ whole genome shotgun (WGS) entry which is preliminary data.</text>
</comment>
<evidence type="ECO:0000313" key="1">
    <source>
        <dbReference type="EMBL" id="MCF0266623.1"/>
    </source>
</evidence>
<accession>A0A8X8GPE1</accession>
<gene>
    <name evidence="1" type="ORF">KW868_19415</name>
</gene>
<name>A0A8X8GPE1_ACIGI</name>
<dbReference type="Proteomes" id="UP000887320">
    <property type="component" value="Unassembled WGS sequence"/>
</dbReference>
<dbReference type="EMBL" id="JAHWXT010000008">
    <property type="protein sequence ID" value="MCF0266623.1"/>
    <property type="molecule type" value="Genomic_DNA"/>
</dbReference>
<dbReference type="AlphaFoldDB" id="A0A8X8GPE1"/>
<reference evidence="1" key="1">
    <citation type="submission" date="2021-07" db="EMBL/GenBank/DDBJ databases">
        <authorList>
            <person name="Fernandez M."/>
            <person name="Pereira P."/>
            <person name="Torres Tejerizo G.A."/>
            <person name="Gonzalez P."/>
            <person name="Agostini E."/>
        </authorList>
    </citation>
    <scope>NUCLEOTIDE SEQUENCE</scope>
    <source>
        <strain evidence="1">SFC 500-1A</strain>
    </source>
</reference>
<evidence type="ECO:0000313" key="2">
    <source>
        <dbReference type="Proteomes" id="UP000887320"/>
    </source>
</evidence>
<protein>
    <submittedName>
        <fullName evidence="1">RND transporter</fullName>
    </submittedName>
</protein>
<organism evidence="1 2">
    <name type="scientific">Acinetobacter guillouiae</name>
    <name type="common">Acinetobacter genomosp. 11</name>
    <dbReference type="NCBI Taxonomy" id="106649"/>
    <lineage>
        <taxon>Bacteria</taxon>
        <taxon>Pseudomonadati</taxon>
        <taxon>Pseudomonadota</taxon>
        <taxon>Gammaproteobacteria</taxon>
        <taxon>Moraxellales</taxon>
        <taxon>Moraxellaceae</taxon>
        <taxon>Acinetobacter</taxon>
    </lineage>
</organism>
<dbReference type="RefSeq" id="WP_234624183.1">
    <property type="nucleotide sequence ID" value="NZ_JAHWXT010000008.1"/>
</dbReference>
<sequence length="242" mass="28368">MYLRRIFLLLILLVPTVLLANSVVLYDDSSRHLYQDYKSISILGQSIKIDKDYTILTEENTSSEGDKGQKSYSIILKKGDELYRLDENKLSELNRYIISPYFSDRNFIGFVQYTENILRGDFYVLKKFYIFNKVTKEVAIVRLNYTSISNNTNGEYDYKLLDQNYIKRIIRDDSLNLYTVESIYEQNNPAIWGVSSKGFKSGHQVSNSFKFKLLKNNKIKCENLKNSILDCTEGFMQMQYLK</sequence>
<proteinExistence type="predicted"/>